<comment type="caution">
    <text evidence="2">The sequence shown here is derived from an EMBL/GenBank/DDBJ whole genome shotgun (WGS) entry which is preliminary data.</text>
</comment>
<feature type="transmembrane region" description="Helical" evidence="1">
    <location>
        <begin position="35"/>
        <end position="56"/>
    </location>
</feature>
<evidence type="ECO:0000313" key="2">
    <source>
        <dbReference type="EMBL" id="MBP2079697.1"/>
    </source>
</evidence>
<organism evidence="2 3">
    <name type="scientific">Oceanobacillus polygoni</name>
    <dbReference type="NCBI Taxonomy" id="1235259"/>
    <lineage>
        <taxon>Bacteria</taxon>
        <taxon>Bacillati</taxon>
        <taxon>Bacillota</taxon>
        <taxon>Bacilli</taxon>
        <taxon>Bacillales</taxon>
        <taxon>Bacillaceae</taxon>
        <taxon>Oceanobacillus</taxon>
    </lineage>
</organism>
<dbReference type="OrthoDB" id="2970485at2"/>
<protein>
    <submittedName>
        <fullName evidence="2">Uncharacterized protein</fullName>
    </submittedName>
</protein>
<feature type="transmembrane region" description="Helical" evidence="1">
    <location>
        <begin position="68"/>
        <end position="88"/>
    </location>
</feature>
<feature type="transmembrane region" description="Helical" evidence="1">
    <location>
        <begin position="5"/>
        <end position="23"/>
    </location>
</feature>
<dbReference type="Proteomes" id="UP001138793">
    <property type="component" value="Unassembled WGS sequence"/>
</dbReference>
<name>A0A9X0YVQ4_9BACI</name>
<sequence length="91" mass="10382">MKKFYTALSIICFSYSFLMLMYLSTGWKIAFVEYLFEMSLFTPIFLNVLGIISACVSTKGTTRKTLVIINSLMIIYFGVLSFIALFGFQDP</sequence>
<accession>A0A9X0YVQ4</accession>
<proteinExistence type="predicted"/>
<reference evidence="2" key="1">
    <citation type="submission" date="2021-03" db="EMBL/GenBank/DDBJ databases">
        <title>Genomic Encyclopedia of Type Strains, Phase IV (KMG-IV): sequencing the most valuable type-strain genomes for metagenomic binning, comparative biology and taxonomic classification.</title>
        <authorList>
            <person name="Goeker M."/>
        </authorList>
    </citation>
    <scope>NUCLEOTIDE SEQUENCE</scope>
    <source>
        <strain evidence="2">DSM 107338</strain>
    </source>
</reference>
<gene>
    <name evidence="2" type="ORF">J2Z64_003996</name>
</gene>
<evidence type="ECO:0000313" key="3">
    <source>
        <dbReference type="Proteomes" id="UP001138793"/>
    </source>
</evidence>
<keyword evidence="1" id="KW-0812">Transmembrane</keyword>
<dbReference type="EMBL" id="JAGGMB010000019">
    <property type="protein sequence ID" value="MBP2079697.1"/>
    <property type="molecule type" value="Genomic_DNA"/>
</dbReference>
<evidence type="ECO:0000256" key="1">
    <source>
        <dbReference type="SAM" id="Phobius"/>
    </source>
</evidence>
<keyword evidence="1" id="KW-1133">Transmembrane helix</keyword>
<keyword evidence="1" id="KW-0472">Membrane</keyword>
<keyword evidence="3" id="KW-1185">Reference proteome</keyword>
<dbReference type="RefSeq" id="WP_149476709.1">
    <property type="nucleotide sequence ID" value="NZ_JAGGMB010000019.1"/>
</dbReference>
<dbReference type="AlphaFoldDB" id="A0A9X0YVQ4"/>